<dbReference type="VEuPathDB" id="TriTrypDB:BSAL_91545"/>
<protein>
    <submittedName>
        <fullName evidence="2">Membrane-associated protein, putative</fullName>
    </submittedName>
</protein>
<evidence type="ECO:0000313" key="2">
    <source>
        <dbReference type="EMBL" id="CUG86063.1"/>
    </source>
</evidence>
<gene>
    <name evidence="2" type="ORF">BSAL_91545</name>
</gene>
<feature type="transmembrane region" description="Helical" evidence="1">
    <location>
        <begin position="12"/>
        <end position="35"/>
    </location>
</feature>
<keyword evidence="3" id="KW-1185">Reference proteome</keyword>
<feature type="transmembrane region" description="Helical" evidence="1">
    <location>
        <begin position="41"/>
        <end position="62"/>
    </location>
</feature>
<sequence length="337" mass="36106">MRTFSVVARSAIVSNMIFVGVAASTLLLLAVLWSALAHAPFLHATAVLCIPASLLPALAAVVSSTAASATLLLARLGTSECAASDVVLGWSDSRWVAIERTKVATSFTHPLVATVRRLTERRWEWKSTGGDPSGMKHAWPVLLEYRELRYGALDSGVLLLVSIVSVISGLSGASGQCRVWSLVTLLLLAAQVAVAVWLQPFTTPFSQVCGVMTVSLSCLGVLAQLLFVWSNSLWLVDAAAACSLVTLGISFALLLTNVMQIAAALRRRIMSEADLCTQKSRSLEVVTSVELVTEFEHLNKDFDTNEHVVIQLDNSAVELDEVVLAGSLGRQEFEDGV</sequence>
<dbReference type="Proteomes" id="UP000051952">
    <property type="component" value="Unassembled WGS sequence"/>
</dbReference>
<dbReference type="AlphaFoldDB" id="A0A0S4J6H0"/>
<proteinExistence type="predicted"/>
<feature type="transmembrane region" description="Helical" evidence="1">
    <location>
        <begin position="205"/>
        <end position="227"/>
    </location>
</feature>
<name>A0A0S4J6H0_BODSA</name>
<feature type="transmembrane region" description="Helical" evidence="1">
    <location>
        <begin position="179"/>
        <end position="198"/>
    </location>
</feature>
<keyword evidence="1" id="KW-1133">Transmembrane helix</keyword>
<feature type="transmembrane region" description="Helical" evidence="1">
    <location>
        <begin position="152"/>
        <end position="173"/>
    </location>
</feature>
<keyword evidence="1" id="KW-0472">Membrane</keyword>
<dbReference type="EMBL" id="CYKH01001234">
    <property type="protein sequence ID" value="CUG86063.1"/>
    <property type="molecule type" value="Genomic_DNA"/>
</dbReference>
<evidence type="ECO:0000313" key="3">
    <source>
        <dbReference type="Proteomes" id="UP000051952"/>
    </source>
</evidence>
<keyword evidence="1" id="KW-0812">Transmembrane</keyword>
<reference evidence="3" key="1">
    <citation type="submission" date="2015-09" db="EMBL/GenBank/DDBJ databases">
        <authorList>
            <consortium name="Pathogen Informatics"/>
        </authorList>
    </citation>
    <scope>NUCLEOTIDE SEQUENCE [LARGE SCALE GENOMIC DNA]</scope>
    <source>
        <strain evidence="3">Lake Konstanz</strain>
    </source>
</reference>
<accession>A0A0S4J6H0</accession>
<feature type="transmembrane region" description="Helical" evidence="1">
    <location>
        <begin position="233"/>
        <end position="258"/>
    </location>
</feature>
<evidence type="ECO:0000256" key="1">
    <source>
        <dbReference type="SAM" id="Phobius"/>
    </source>
</evidence>
<feature type="non-terminal residue" evidence="2">
    <location>
        <position position="337"/>
    </location>
</feature>
<organism evidence="2 3">
    <name type="scientific">Bodo saltans</name>
    <name type="common">Flagellated protozoan</name>
    <dbReference type="NCBI Taxonomy" id="75058"/>
    <lineage>
        <taxon>Eukaryota</taxon>
        <taxon>Discoba</taxon>
        <taxon>Euglenozoa</taxon>
        <taxon>Kinetoplastea</taxon>
        <taxon>Metakinetoplastina</taxon>
        <taxon>Eubodonida</taxon>
        <taxon>Bodonidae</taxon>
        <taxon>Bodo</taxon>
    </lineage>
</organism>